<gene>
    <name evidence="1" type="ORF">O1611_g7085</name>
</gene>
<proteinExistence type="predicted"/>
<comment type="caution">
    <text evidence="1">The sequence shown here is derived from an EMBL/GenBank/DDBJ whole genome shotgun (WGS) entry which is preliminary data.</text>
</comment>
<dbReference type="Proteomes" id="UP001153332">
    <property type="component" value="Unassembled WGS sequence"/>
</dbReference>
<sequence length="103" mass="11072">MVQYNTAKHGVLAICKTAAIDLVADGIRVNCVCPAWTATPMVEKANQKFPGLEEAMMQQVPMGRLALPQEIAETVLFLCSPRSSYVTGSSMIVDGGMSLGVRR</sequence>
<name>A0ACC2JH39_9PEZI</name>
<protein>
    <submittedName>
        <fullName evidence="1">Uncharacterized protein</fullName>
    </submittedName>
</protein>
<dbReference type="EMBL" id="JAPUUL010001807">
    <property type="protein sequence ID" value="KAJ8126553.1"/>
    <property type="molecule type" value="Genomic_DNA"/>
</dbReference>
<evidence type="ECO:0000313" key="2">
    <source>
        <dbReference type="Proteomes" id="UP001153332"/>
    </source>
</evidence>
<evidence type="ECO:0000313" key="1">
    <source>
        <dbReference type="EMBL" id="KAJ8126553.1"/>
    </source>
</evidence>
<reference evidence="1" key="1">
    <citation type="submission" date="2022-12" db="EMBL/GenBank/DDBJ databases">
        <title>Genome Sequence of Lasiodiplodia mahajangana.</title>
        <authorList>
            <person name="Buettner E."/>
        </authorList>
    </citation>
    <scope>NUCLEOTIDE SEQUENCE</scope>
    <source>
        <strain evidence="1">VT137</strain>
    </source>
</reference>
<keyword evidence="2" id="KW-1185">Reference proteome</keyword>
<organism evidence="1 2">
    <name type="scientific">Lasiodiplodia mahajangana</name>
    <dbReference type="NCBI Taxonomy" id="1108764"/>
    <lineage>
        <taxon>Eukaryota</taxon>
        <taxon>Fungi</taxon>
        <taxon>Dikarya</taxon>
        <taxon>Ascomycota</taxon>
        <taxon>Pezizomycotina</taxon>
        <taxon>Dothideomycetes</taxon>
        <taxon>Dothideomycetes incertae sedis</taxon>
        <taxon>Botryosphaeriales</taxon>
        <taxon>Botryosphaeriaceae</taxon>
        <taxon>Lasiodiplodia</taxon>
    </lineage>
</organism>
<accession>A0ACC2JH39</accession>